<keyword evidence="12" id="KW-0732">Signal</keyword>
<evidence type="ECO:0000313" key="14">
    <source>
        <dbReference type="EMBL" id="MEQ2510434.1"/>
    </source>
</evidence>
<dbReference type="Gene3D" id="2.170.150.20">
    <property type="entry name" value="Peptide methionine sulfoxide reductase"/>
    <property type="match status" value="1"/>
</dbReference>
<evidence type="ECO:0000256" key="3">
    <source>
        <dbReference type="ARBA" id="ARBA00023002"/>
    </source>
</evidence>
<dbReference type="EC" id="1.8.4.11" evidence="10"/>
<feature type="region of interest" description="Disordered" evidence="11">
    <location>
        <begin position="25"/>
        <end position="49"/>
    </location>
</feature>
<dbReference type="InterPro" id="IPR036509">
    <property type="entry name" value="Met_Sox_Rdtase_MsrA_sf"/>
</dbReference>
<evidence type="ECO:0000259" key="13">
    <source>
        <dbReference type="PROSITE" id="PS51790"/>
    </source>
</evidence>
<dbReference type="SUPFAM" id="SSF51316">
    <property type="entry name" value="Mss4-like"/>
    <property type="match status" value="1"/>
</dbReference>
<protein>
    <recommendedName>
        <fullName evidence="9 10">Multifunctional fusion protein</fullName>
    </recommendedName>
    <domain>
        <recommendedName>
            <fullName evidence="10">Peptide methionine sulfoxide reductase MsrA</fullName>
            <shortName evidence="10">Protein-methionine-S-oxide reductase</shortName>
            <ecNumber evidence="10">1.8.4.11</ecNumber>
        </recommendedName>
        <alternativeName>
            <fullName evidence="10">Peptide-methionine (S)-S-oxide reductase</fullName>
            <shortName evidence="10">Peptide Met(O) reductase</shortName>
        </alternativeName>
    </domain>
    <domain>
        <recommendedName>
            <fullName evidence="9">Peptide methionine sulfoxide reductase MsrB</fullName>
            <ecNumber evidence="9">1.8.4.12</ecNumber>
        </recommendedName>
        <alternativeName>
            <fullName evidence="9">Peptide-methionine (R)-S-oxide reductase</fullName>
        </alternativeName>
    </domain>
</protein>
<comment type="catalytic activity">
    <reaction evidence="8 10">
        <text>[thioredoxin]-disulfide + L-methionine + H2O = L-methionine (S)-S-oxide + [thioredoxin]-dithiol</text>
        <dbReference type="Rhea" id="RHEA:19993"/>
        <dbReference type="Rhea" id="RHEA-COMP:10698"/>
        <dbReference type="Rhea" id="RHEA-COMP:10700"/>
        <dbReference type="ChEBI" id="CHEBI:15377"/>
        <dbReference type="ChEBI" id="CHEBI:29950"/>
        <dbReference type="ChEBI" id="CHEBI:50058"/>
        <dbReference type="ChEBI" id="CHEBI:57844"/>
        <dbReference type="ChEBI" id="CHEBI:58772"/>
        <dbReference type="EC" id="1.8.4.11"/>
    </reaction>
</comment>
<dbReference type="SUPFAM" id="SSF55068">
    <property type="entry name" value="Peptide methionine sulfoxide reductase"/>
    <property type="match status" value="1"/>
</dbReference>
<comment type="similarity">
    <text evidence="10">Belongs to the MsrA Met sulfoxide reductase family.</text>
</comment>
<dbReference type="Gene3D" id="3.30.1060.10">
    <property type="entry name" value="Peptide methionine sulphoxide reductase MsrA"/>
    <property type="match status" value="1"/>
</dbReference>
<evidence type="ECO:0000256" key="4">
    <source>
        <dbReference type="ARBA" id="ARBA00023268"/>
    </source>
</evidence>
<feature type="active site" description="Nucleophile" evidence="9">
    <location>
        <position position="344"/>
    </location>
</feature>
<evidence type="ECO:0000256" key="7">
    <source>
        <dbReference type="ARBA" id="ARBA00048488"/>
    </source>
</evidence>
<gene>
    <name evidence="9 14" type="primary">msrB</name>
    <name evidence="10" type="synonym">msrA</name>
    <name evidence="14" type="ORF">WMO66_04085</name>
</gene>
<dbReference type="PANTHER" id="PTHR10173">
    <property type="entry name" value="METHIONINE SULFOXIDE REDUCTASE"/>
    <property type="match status" value="1"/>
</dbReference>
<dbReference type="EMBL" id="JBBMFF010000158">
    <property type="protein sequence ID" value="MEQ2510434.1"/>
    <property type="molecule type" value="Genomic_DNA"/>
</dbReference>
<dbReference type="EC" id="1.8.4.12" evidence="9"/>
<keyword evidence="4" id="KW-0511">Multifunctional enzyme</keyword>
<comment type="catalytic activity">
    <reaction evidence="7 9">
        <text>L-methionyl-[protein] + [thioredoxin]-disulfide + H2O = L-methionyl-(R)-S-oxide-[protein] + [thioredoxin]-dithiol</text>
        <dbReference type="Rhea" id="RHEA:24164"/>
        <dbReference type="Rhea" id="RHEA-COMP:10698"/>
        <dbReference type="Rhea" id="RHEA-COMP:10700"/>
        <dbReference type="Rhea" id="RHEA-COMP:12313"/>
        <dbReference type="Rhea" id="RHEA-COMP:12314"/>
        <dbReference type="ChEBI" id="CHEBI:15377"/>
        <dbReference type="ChEBI" id="CHEBI:16044"/>
        <dbReference type="ChEBI" id="CHEBI:29950"/>
        <dbReference type="ChEBI" id="CHEBI:45764"/>
        <dbReference type="ChEBI" id="CHEBI:50058"/>
        <dbReference type="EC" id="1.8.4.12"/>
    </reaction>
</comment>
<comment type="similarity">
    <text evidence="9">Belongs to the MsrB Met sulfoxide reductase family.</text>
</comment>
<dbReference type="PROSITE" id="PS51257">
    <property type="entry name" value="PROKAR_LIPOPROTEIN"/>
    <property type="match status" value="1"/>
</dbReference>
<evidence type="ECO:0000256" key="9">
    <source>
        <dbReference type="HAMAP-Rule" id="MF_01400"/>
    </source>
</evidence>
<dbReference type="HAMAP" id="MF_01401">
    <property type="entry name" value="MsrA"/>
    <property type="match status" value="1"/>
</dbReference>
<reference evidence="14 15" key="1">
    <citation type="submission" date="2024-03" db="EMBL/GenBank/DDBJ databases">
        <title>Human intestinal bacterial collection.</title>
        <authorList>
            <person name="Pauvert C."/>
            <person name="Hitch T.C.A."/>
            <person name="Clavel T."/>
        </authorList>
    </citation>
    <scope>NUCLEOTIDE SEQUENCE [LARGE SCALE GENOMIC DNA]</scope>
    <source>
        <strain evidence="14 15">CLA-AA-H192</strain>
    </source>
</reference>
<dbReference type="InterPro" id="IPR002579">
    <property type="entry name" value="Met_Sox_Rdtase_MsrB_dom"/>
</dbReference>
<comment type="caution">
    <text evidence="14">The sequence shown here is derived from an EMBL/GenBank/DDBJ whole genome shotgun (WGS) entry which is preliminary data.</text>
</comment>
<feature type="chain" id="PRO_5045885716" description="Multifunctional fusion protein" evidence="12">
    <location>
        <begin position="24"/>
        <end position="372"/>
    </location>
</feature>
<evidence type="ECO:0000256" key="10">
    <source>
        <dbReference type="HAMAP-Rule" id="MF_01401"/>
    </source>
</evidence>
<evidence type="ECO:0000256" key="12">
    <source>
        <dbReference type="SAM" id="SignalP"/>
    </source>
</evidence>
<dbReference type="GO" id="GO:0033743">
    <property type="term" value="F:peptide-methionine (R)-S-oxide reductase activity"/>
    <property type="evidence" value="ECO:0007669"/>
    <property type="project" value="UniProtKB-EC"/>
</dbReference>
<dbReference type="InterPro" id="IPR002569">
    <property type="entry name" value="Met_Sox_Rdtase_MsrA_dom"/>
</dbReference>
<dbReference type="RefSeq" id="WP_349135104.1">
    <property type="nucleotide sequence ID" value="NZ_JBBMFF010000158.1"/>
</dbReference>
<dbReference type="HAMAP" id="MF_01400">
    <property type="entry name" value="MsrB"/>
    <property type="match status" value="1"/>
</dbReference>
<evidence type="ECO:0000256" key="8">
    <source>
        <dbReference type="ARBA" id="ARBA00048782"/>
    </source>
</evidence>
<comment type="caution">
    <text evidence="9">Lacks conserved residue(s) required for the propagation of feature annotation.</text>
</comment>
<accession>A0ABV1G5F2</accession>
<comment type="similarity">
    <text evidence="2">In the N-terminal section; belongs to the MsrA Met sulfoxide reductase family.</text>
</comment>
<comment type="similarity">
    <text evidence="1">In the C-terminal section; belongs to the MsrB Met sulfoxide reductase family.</text>
</comment>
<dbReference type="PANTHER" id="PTHR10173:SF59">
    <property type="entry name" value="PEPTIDE METHIONINE SULFOXIDE REDUCTASE MSRA_MSRB"/>
    <property type="match status" value="1"/>
</dbReference>
<dbReference type="PROSITE" id="PS51790">
    <property type="entry name" value="MSRB"/>
    <property type="match status" value="1"/>
</dbReference>
<feature type="active site" evidence="10">
    <location>
        <position position="65"/>
    </location>
</feature>
<comment type="function">
    <text evidence="5 10">Has an important function as a repair enzyme for proteins that have been inactivated by oxidation. Catalyzes the reversible oxidation-reduction of methionine sulfoxide in proteins to methionine.</text>
</comment>
<keyword evidence="15" id="KW-1185">Reference proteome</keyword>
<comment type="catalytic activity">
    <reaction evidence="6 10">
        <text>L-methionyl-[protein] + [thioredoxin]-disulfide + H2O = L-methionyl-(S)-S-oxide-[protein] + [thioredoxin]-dithiol</text>
        <dbReference type="Rhea" id="RHEA:14217"/>
        <dbReference type="Rhea" id="RHEA-COMP:10698"/>
        <dbReference type="Rhea" id="RHEA-COMP:10700"/>
        <dbReference type="Rhea" id="RHEA-COMP:12313"/>
        <dbReference type="Rhea" id="RHEA-COMP:12315"/>
        <dbReference type="ChEBI" id="CHEBI:15377"/>
        <dbReference type="ChEBI" id="CHEBI:16044"/>
        <dbReference type="ChEBI" id="CHEBI:29950"/>
        <dbReference type="ChEBI" id="CHEBI:44120"/>
        <dbReference type="ChEBI" id="CHEBI:50058"/>
        <dbReference type="EC" id="1.8.4.11"/>
    </reaction>
</comment>
<feature type="domain" description="MsrB" evidence="13">
    <location>
        <begin position="232"/>
        <end position="355"/>
    </location>
</feature>
<dbReference type="Proteomes" id="UP001491552">
    <property type="component" value="Unassembled WGS sequence"/>
</dbReference>
<evidence type="ECO:0000256" key="5">
    <source>
        <dbReference type="ARBA" id="ARBA00024679"/>
    </source>
</evidence>
<keyword evidence="3 9" id="KW-0560">Oxidoreductase</keyword>
<dbReference type="NCBIfam" id="TIGR00401">
    <property type="entry name" value="msrA"/>
    <property type="match status" value="1"/>
</dbReference>
<evidence type="ECO:0000313" key="15">
    <source>
        <dbReference type="Proteomes" id="UP001491552"/>
    </source>
</evidence>
<dbReference type="NCBIfam" id="TIGR00357">
    <property type="entry name" value="peptide-methionine (R)-S-oxide reductase MsrB"/>
    <property type="match status" value="1"/>
</dbReference>
<dbReference type="Pfam" id="PF01641">
    <property type="entry name" value="SelR"/>
    <property type="match status" value="1"/>
</dbReference>
<evidence type="ECO:0000256" key="6">
    <source>
        <dbReference type="ARBA" id="ARBA00047806"/>
    </source>
</evidence>
<evidence type="ECO:0000256" key="1">
    <source>
        <dbReference type="ARBA" id="ARBA00008076"/>
    </source>
</evidence>
<dbReference type="InterPro" id="IPR028427">
    <property type="entry name" value="Met_Sox_Rdtase_MsrB"/>
</dbReference>
<dbReference type="InterPro" id="IPR011057">
    <property type="entry name" value="Mss4-like_sf"/>
</dbReference>
<evidence type="ECO:0000256" key="2">
    <source>
        <dbReference type="ARBA" id="ARBA00011017"/>
    </source>
</evidence>
<evidence type="ECO:0000256" key="11">
    <source>
        <dbReference type="SAM" id="MobiDB-lite"/>
    </source>
</evidence>
<sequence length="372" mass="41897">MIRRGLPLLLAAALLLSGCTANQKPMPQGKEAQDMETAGQSSDTSGEESMYMDNTEHVIYLAGGCFWGMEQLMQSIPGVIDAQSGYANGTCEADADYRTVCKGGTGFRETVRVEYDPEQVSLDALLLAYFYVIDPTVENRQGNDVGSQYQTGVYYTNDRARETVERIAEIERGRSKKFFVEIGPLKNYYPAEEYHQDYLEKNPNGYCHIPRAEMELFSKLRIDPGDYQKPAAESIRDKLTVEQYRVTQENGTERPFSNAFWDQFEKGIYVDIVTGEPLFSSTDKFESGCGWPAFTKPIEEPAVVELEDSSFGMRRTEVRSRAGDSHLGHVFTGDPESPNGVRYCINSASLRFVPYAKMEAEGYGYLLYLFEE</sequence>
<name>A0ABV1G5F2_9FIRM</name>
<feature type="signal peptide" evidence="12">
    <location>
        <begin position="1"/>
        <end position="23"/>
    </location>
</feature>
<organism evidence="14 15">
    <name type="scientific">Faecousia intestinalis</name>
    <dbReference type="NCBI Taxonomy" id="3133167"/>
    <lineage>
        <taxon>Bacteria</taxon>
        <taxon>Bacillati</taxon>
        <taxon>Bacillota</taxon>
        <taxon>Clostridia</taxon>
        <taxon>Eubacteriales</taxon>
        <taxon>Oscillospiraceae</taxon>
        <taxon>Faecousia</taxon>
    </lineage>
</organism>
<dbReference type="Pfam" id="PF01625">
    <property type="entry name" value="PMSR"/>
    <property type="match status" value="1"/>
</dbReference>
<proteinExistence type="inferred from homology"/>